<evidence type="ECO:0000256" key="2">
    <source>
        <dbReference type="ARBA" id="ARBA00022603"/>
    </source>
</evidence>
<evidence type="ECO:0000256" key="4">
    <source>
        <dbReference type="ARBA" id="ARBA00022691"/>
    </source>
</evidence>
<dbReference type="RefSeq" id="WP_277279557.1">
    <property type="nucleotide sequence ID" value="NZ_JAROCY010000016.1"/>
</dbReference>
<evidence type="ECO:0000259" key="6">
    <source>
        <dbReference type="Pfam" id="PF07669"/>
    </source>
</evidence>
<dbReference type="GO" id="GO:0008168">
    <property type="term" value="F:methyltransferase activity"/>
    <property type="evidence" value="ECO:0007669"/>
    <property type="project" value="UniProtKB-KW"/>
</dbReference>
<keyword evidence="4" id="KW-0949">S-adenosyl-L-methionine</keyword>
<dbReference type="Gene3D" id="3.90.1570.30">
    <property type="match status" value="1"/>
</dbReference>
<sequence>MSGDGGKAAARACVAELVRAFQRNEADYLSAAYNETQARTDFITPLLEAFGWDVHNVAGQPLGLREVIEEATVEVGEEKLSKRPDYELRLARQRKLFIEAKKPSVRIDRSRDAAFQTRRYGYSASLPIAVLTNFHQLAIYDCVPLPSQTDEAHVARRMLVGYEDFEARFDELWPLLSREAVYSGEFDREFAVDVTRHGANQFDDFFLRQVRSWRERLAVDIHRHNPVLSPPELTYAVQLFLSRIVFLRICEDRDIERYETLRGLAAANAFDALMVELRRADDFYDSGLFRLLDDARLGIRISDEVLSAIIDELYYPQSPYTFAVVETEVLGEIYEQFLGEVITFNAAGEVEIAFKPEIRESGGVVPTPRYIVDAIVERTLAPMLAGKSPADLAGFTVADTCCGSGIFLLSVFEFLTDHYLAWYQANDRDSHIGKSIYEVAAGQWRLTFEEKRHILLAHLRGVDIDPNAVEVARFSLLLKLIEDESGAGLRDFVARARIPALPELDATLHAGNSLVSQVEWQAARGALPARLLEQVNPFTWADAFPAEIAADGFDAIVGNPPYIRIQNMQTYSPEEAAFYHDPASPYTTARQDNFDKYALFIERSLALTKPTGRLGFIVPHKFMTTQAGRTLRRLITAPLIVEEIVHFGAQPVFGRNIANYTCLLFLDRAGAADTLLEQVRSLDPWRYGAAGQQSRIAAANLGEEPWQFANADTRALFDRVRALCNRELRDAAEIFVGVQTSADPIYIFRASAEDRHTVTLSWNNRDWPIERGILKPCLHDQRLFPYGRAEANAWMIFPYEMVTRPNGKVAARLFQPDEMARDYPGALAYLTARKADLENRNIVGGAANEKQFYQFGRSQSLTKFDSPKIILPILSLDARYAYDESNVIMTGGGNGPYYMVRPMPGADETNHFLLAVLHHPLCEAMVRTHTSAFRGGYYSHGKQFIEHLPVPPATPAQRAEIEALVVQVIDAIDAAERARTPHQRTLHERNAQTLKVTIESRVSALFGLSADDMAIVRAVPVPA</sequence>
<evidence type="ECO:0000313" key="7">
    <source>
        <dbReference type="EMBL" id="MDF8334784.1"/>
    </source>
</evidence>
<dbReference type="EMBL" id="JAROCY010000016">
    <property type="protein sequence ID" value="MDF8334784.1"/>
    <property type="molecule type" value="Genomic_DNA"/>
</dbReference>
<feature type="domain" description="Type II methyltransferase M.TaqI-like" evidence="6">
    <location>
        <begin position="458"/>
        <end position="653"/>
    </location>
</feature>
<dbReference type="Pfam" id="PF07669">
    <property type="entry name" value="Eco57I"/>
    <property type="match status" value="1"/>
</dbReference>
<protein>
    <recommendedName>
        <fullName evidence="1">site-specific DNA-methyltransferase (adenine-specific)</fullName>
        <ecNumber evidence="1">2.1.1.72</ecNumber>
    </recommendedName>
</protein>
<evidence type="ECO:0000256" key="3">
    <source>
        <dbReference type="ARBA" id="ARBA00022679"/>
    </source>
</evidence>
<dbReference type="InterPro" id="IPR002052">
    <property type="entry name" value="DNA_methylase_N6_adenine_CS"/>
</dbReference>
<name>A0ABT6CLI2_9SPHN</name>
<dbReference type="GO" id="GO:0032259">
    <property type="term" value="P:methylation"/>
    <property type="evidence" value="ECO:0007669"/>
    <property type="project" value="UniProtKB-KW"/>
</dbReference>
<dbReference type="Proteomes" id="UP001222770">
    <property type="component" value="Unassembled WGS sequence"/>
</dbReference>
<reference evidence="7 8" key="1">
    <citation type="submission" date="2023-03" db="EMBL/GenBank/DDBJ databases">
        <title>Novosphingobium cyanobacteriorum sp. nov., isolated from a eutrophic reservoir during the Microcystis bloom period.</title>
        <authorList>
            <person name="Kang M."/>
            <person name="Le V."/>
            <person name="Ko S.-R."/>
            <person name="Lee S.-A."/>
            <person name="Ahn C.-Y."/>
        </authorList>
    </citation>
    <scope>NUCLEOTIDE SEQUENCE [LARGE SCALE GENOMIC DNA]</scope>
    <source>
        <strain evidence="7 8">HBC54</strain>
    </source>
</reference>
<dbReference type="EC" id="2.1.1.72" evidence="1"/>
<proteinExistence type="predicted"/>
<gene>
    <name evidence="7" type="ORF">POM99_16360</name>
</gene>
<dbReference type="SUPFAM" id="SSF53335">
    <property type="entry name" value="S-adenosyl-L-methionine-dependent methyltransferases"/>
    <property type="match status" value="1"/>
</dbReference>
<comment type="catalytic activity">
    <reaction evidence="5">
        <text>a 2'-deoxyadenosine in DNA + S-adenosyl-L-methionine = an N(6)-methyl-2'-deoxyadenosine in DNA + S-adenosyl-L-homocysteine + H(+)</text>
        <dbReference type="Rhea" id="RHEA:15197"/>
        <dbReference type="Rhea" id="RHEA-COMP:12418"/>
        <dbReference type="Rhea" id="RHEA-COMP:12419"/>
        <dbReference type="ChEBI" id="CHEBI:15378"/>
        <dbReference type="ChEBI" id="CHEBI:57856"/>
        <dbReference type="ChEBI" id="CHEBI:59789"/>
        <dbReference type="ChEBI" id="CHEBI:90615"/>
        <dbReference type="ChEBI" id="CHEBI:90616"/>
        <dbReference type="EC" id="2.1.1.72"/>
    </reaction>
</comment>
<organism evidence="7 8">
    <name type="scientific">Novosphingobium cyanobacteriorum</name>
    <dbReference type="NCBI Taxonomy" id="3024215"/>
    <lineage>
        <taxon>Bacteria</taxon>
        <taxon>Pseudomonadati</taxon>
        <taxon>Pseudomonadota</taxon>
        <taxon>Alphaproteobacteria</taxon>
        <taxon>Sphingomonadales</taxon>
        <taxon>Sphingomonadaceae</taxon>
        <taxon>Novosphingobium</taxon>
    </lineage>
</organism>
<dbReference type="PRINTS" id="PR00507">
    <property type="entry name" value="N12N6MTFRASE"/>
</dbReference>
<dbReference type="InterPro" id="IPR011639">
    <property type="entry name" value="MethylTrfase_TaqI-like_dom"/>
</dbReference>
<dbReference type="InterPro" id="IPR050953">
    <property type="entry name" value="N4_N6_ade-DNA_methylase"/>
</dbReference>
<accession>A0ABT6CLI2</accession>
<evidence type="ECO:0000256" key="1">
    <source>
        <dbReference type="ARBA" id="ARBA00011900"/>
    </source>
</evidence>
<keyword evidence="3" id="KW-0808">Transferase</keyword>
<evidence type="ECO:0000313" key="8">
    <source>
        <dbReference type="Proteomes" id="UP001222770"/>
    </source>
</evidence>
<keyword evidence="2 7" id="KW-0489">Methyltransferase</keyword>
<dbReference type="PANTHER" id="PTHR33841:SF1">
    <property type="entry name" value="DNA METHYLTRANSFERASE A"/>
    <property type="match status" value="1"/>
</dbReference>
<evidence type="ECO:0000256" key="5">
    <source>
        <dbReference type="ARBA" id="ARBA00047942"/>
    </source>
</evidence>
<comment type="caution">
    <text evidence="7">The sequence shown here is derived from an EMBL/GenBank/DDBJ whole genome shotgun (WGS) entry which is preliminary data.</text>
</comment>
<dbReference type="PANTHER" id="PTHR33841">
    <property type="entry name" value="DNA METHYLTRANSFERASE YEEA-RELATED"/>
    <property type="match status" value="1"/>
</dbReference>
<dbReference type="Gene3D" id="3.40.50.150">
    <property type="entry name" value="Vaccinia Virus protein VP39"/>
    <property type="match status" value="1"/>
</dbReference>
<keyword evidence="8" id="KW-1185">Reference proteome</keyword>
<dbReference type="InterPro" id="IPR029063">
    <property type="entry name" value="SAM-dependent_MTases_sf"/>
</dbReference>
<dbReference type="PROSITE" id="PS00092">
    <property type="entry name" value="N6_MTASE"/>
    <property type="match status" value="1"/>
</dbReference>